<dbReference type="SUPFAM" id="SSF55083">
    <property type="entry name" value="6-hydroxymethyl-7,8-dihydropterin pyrophosphokinase, HPPK"/>
    <property type="match status" value="1"/>
</dbReference>
<organism evidence="10 11">
    <name type="scientific">Lactiplantibacillus modestisalitolerans</name>
    <dbReference type="NCBI Taxonomy" id="1457219"/>
    <lineage>
        <taxon>Bacteria</taxon>
        <taxon>Bacillati</taxon>
        <taxon>Bacillota</taxon>
        <taxon>Bacilli</taxon>
        <taxon>Lactobacillales</taxon>
        <taxon>Lactobacillaceae</taxon>
        <taxon>Lactiplantibacillus</taxon>
    </lineage>
</organism>
<evidence type="ECO:0000256" key="6">
    <source>
        <dbReference type="ARBA" id="ARBA00022777"/>
    </source>
</evidence>
<feature type="domain" description="7,8-dihydro-6-hydroxymethylpterin-pyrophosphokinase" evidence="9">
    <location>
        <begin position="9"/>
        <end position="136"/>
    </location>
</feature>
<evidence type="ECO:0000256" key="3">
    <source>
        <dbReference type="ARBA" id="ARBA00013253"/>
    </source>
</evidence>
<comment type="catalytic activity">
    <reaction evidence="1">
        <text>6-hydroxymethyl-7,8-dihydropterin + ATP = (7,8-dihydropterin-6-yl)methyl diphosphate + AMP + H(+)</text>
        <dbReference type="Rhea" id="RHEA:11412"/>
        <dbReference type="ChEBI" id="CHEBI:15378"/>
        <dbReference type="ChEBI" id="CHEBI:30616"/>
        <dbReference type="ChEBI" id="CHEBI:44841"/>
        <dbReference type="ChEBI" id="CHEBI:72950"/>
        <dbReference type="ChEBI" id="CHEBI:456215"/>
        <dbReference type="EC" id="2.7.6.3"/>
    </reaction>
</comment>
<keyword evidence="5" id="KW-0547">Nucleotide-binding</keyword>
<name>A0ABV5WRT9_9LACO</name>
<evidence type="ECO:0000256" key="2">
    <source>
        <dbReference type="ARBA" id="ARBA00005051"/>
    </source>
</evidence>
<dbReference type="CDD" id="cd00483">
    <property type="entry name" value="HPPK"/>
    <property type="match status" value="1"/>
</dbReference>
<dbReference type="Proteomes" id="UP001589691">
    <property type="component" value="Unassembled WGS sequence"/>
</dbReference>
<keyword evidence="7" id="KW-0067">ATP-binding</keyword>
<keyword evidence="8" id="KW-0289">Folate biosynthesis</keyword>
<accession>A0ABV5WRT9</accession>
<dbReference type="GO" id="GO:0003848">
    <property type="term" value="F:2-amino-4-hydroxy-6-hydroxymethyldihydropteridine diphosphokinase activity"/>
    <property type="evidence" value="ECO:0007669"/>
    <property type="project" value="UniProtKB-EC"/>
</dbReference>
<evidence type="ECO:0000256" key="1">
    <source>
        <dbReference type="ARBA" id="ARBA00000198"/>
    </source>
</evidence>
<keyword evidence="4 10" id="KW-0808">Transferase</keyword>
<keyword evidence="6" id="KW-0418">Kinase</keyword>
<evidence type="ECO:0000259" key="9">
    <source>
        <dbReference type="Pfam" id="PF01288"/>
    </source>
</evidence>
<dbReference type="InterPro" id="IPR000550">
    <property type="entry name" value="Hppk"/>
</dbReference>
<evidence type="ECO:0000256" key="5">
    <source>
        <dbReference type="ARBA" id="ARBA00022741"/>
    </source>
</evidence>
<evidence type="ECO:0000313" key="10">
    <source>
        <dbReference type="EMBL" id="MFB9768861.1"/>
    </source>
</evidence>
<dbReference type="PANTHER" id="PTHR43071">
    <property type="entry name" value="2-AMINO-4-HYDROXY-6-HYDROXYMETHYLDIHYDROPTERIDINE PYROPHOSPHOKINASE"/>
    <property type="match status" value="1"/>
</dbReference>
<dbReference type="EMBL" id="JBHLZY010000005">
    <property type="protein sequence ID" value="MFB9768861.1"/>
    <property type="molecule type" value="Genomic_DNA"/>
</dbReference>
<sequence length="170" mass="19280">MPTEQERVYLSVGANLHPRVATIRQAIAQLAAVPEVTVRATSNWYETEPWGKRDQPNFYNVSVALTTTLTPADLLTVLHQIERTFHRQRKVHWGPRTLDMDIIFWGARTIQTPTLTVPHPQAAHRNFVLRPTLEIAAADPQVGPQVRRMMAANQDQSWINKVGNVSELDD</sequence>
<comment type="pathway">
    <text evidence="2">Cofactor biosynthesis; tetrahydrofolate biosynthesis; 2-amino-4-hydroxy-6-hydroxymethyl-7,8-dihydropteridine diphosphate from 7,8-dihydroneopterin triphosphate: step 4/4.</text>
</comment>
<dbReference type="NCBIfam" id="TIGR01498">
    <property type="entry name" value="folK"/>
    <property type="match status" value="1"/>
</dbReference>
<dbReference type="Gene3D" id="3.30.70.560">
    <property type="entry name" value="7,8-Dihydro-6-hydroxymethylpterin-pyrophosphokinase HPPK"/>
    <property type="match status" value="1"/>
</dbReference>
<comment type="caution">
    <text evidence="10">The sequence shown here is derived from an EMBL/GenBank/DDBJ whole genome shotgun (WGS) entry which is preliminary data.</text>
</comment>
<dbReference type="EC" id="2.7.6.3" evidence="3"/>
<evidence type="ECO:0000256" key="7">
    <source>
        <dbReference type="ARBA" id="ARBA00022840"/>
    </source>
</evidence>
<evidence type="ECO:0000256" key="8">
    <source>
        <dbReference type="ARBA" id="ARBA00022909"/>
    </source>
</evidence>
<dbReference type="RefSeq" id="WP_137643619.1">
    <property type="nucleotide sequence ID" value="NZ_BJEA01000021.1"/>
</dbReference>
<keyword evidence="11" id="KW-1185">Reference proteome</keyword>
<dbReference type="InterPro" id="IPR035907">
    <property type="entry name" value="Hppk_sf"/>
</dbReference>
<protein>
    <recommendedName>
        <fullName evidence="3">2-amino-4-hydroxy-6-hydroxymethyldihydropteridine diphosphokinase</fullName>
        <ecNumber evidence="3">2.7.6.3</ecNumber>
    </recommendedName>
</protein>
<evidence type="ECO:0000313" key="11">
    <source>
        <dbReference type="Proteomes" id="UP001589691"/>
    </source>
</evidence>
<dbReference type="PANTHER" id="PTHR43071:SF1">
    <property type="entry name" value="2-AMINO-4-HYDROXY-6-HYDROXYMETHYLDIHYDROPTERIDINE PYROPHOSPHOKINASE"/>
    <property type="match status" value="1"/>
</dbReference>
<evidence type="ECO:0000256" key="4">
    <source>
        <dbReference type="ARBA" id="ARBA00022679"/>
    </source>
</evidence>
<dbReference type="Pfam" id="PF01288">
    <property type="entry name" value="HPPK"/>
    <property type="match status" value="1"/>
</dbReference>
<gene>
    <name evidence="10" type="primary">folK</name>
    <name evidence="10" type="ORF">ACFFLI_03105</name>
</gene>
<reference evidence="10 11" key="1">
    <citation type="submission" date="2024-09" db="EMBL/GenBank/DDBJ databases">
        <authorList>
            <person name="Sun Q."/>
            <person name="Mori K."/>
        </authorList>
    </citation>
    <scope>NUCLEOTIDE SEQUENCE [LARGE SCALE GENOMIC DNA]</scope>
    <source>
        <strain evidence="10 11">TBRC 4576</strain>
    </source>
</reference>
<proteinExistence type="predicted"/>